<name>A0ABM9R795_BIFLI</name>
<dbReference type="InterPro" id="IPR027417">
    <property type="entry name" value="P-loop_NTPase"/>
</dbReference>
<dbReference type="SMART" id="SM00382">
    <property type="entry name" value="AAA"/>
    <property type="match status" value="1"/>
</dbReference>
<evidence type="ECO:0000259" key="3">
    <source>
        <dbReference type="SMART" id="SM00382"/>
    </source>
</evidence>
<proteinExistence type="predicted"/>
<keyword evidence="2" id="KW-0067">ATP-binding</keyword>
<dbReference type="Proteomes" id="UP000043107">
    <property type="component" value="Unassembled WGS sequence"/>
</dbReference>
<dbReference type="PANTHER" id="PTHR11638:SF18">
    <property type="entry name" value="HEAT SHOCK PROTEIN 104"/>
    <property type="match status" value="1"/>
</dbReference>
<sequence>MDSSVSKYIMSQTFLQILTDMNDGISDPQLKGKIPVKLLHDSPYLDHKLDLYLQSNPNARPRDILVYLQSIESDARALLKSIRIPQDLTSSNSMETIIGREKELQLLDIYLNRRYKNNVILIGEPGVGKTSLILYYFKSHHLPLISVSAAEMLSGTKYRGEFEKRMQHVLETAQKEGSTIFFDEIHTLIHAGASEGGISAANLLKPIITRGDIKVVGATTPEEATTLYADGAFERRFSFLKLKEPDMQTLRLIALNFVKESGENQCFPSLLFEEIVAFLDEKFPNRHYPDKLIDFIDFYLAANKQANFTLHEATVLFAESQI</sequence>
<evidence type="ECO:0000313" key="5">
    <source>
        <dbReference type="Proteomes" id="UP000043107"/>
    </source>
</evidence>
<evidence type="ECO:0000256" key="1">
    <source>
        <dbReference type="ARBA" id="ARBA00022741"/>
    </source>
</evidence>
<gene>
    <name evidence="4" type="primary">clpC</name>
    <name evidence="4" type="ORF">BLIC_c02326</name>
</gene>
<dbReference type="EMBL" id="CCWP01000048">
    <property type="protein sequence ID" value="CEF06116.1"/>
    <property type="molecule type" value="Genomic_DNA"/>
</dbReference>
<dbReference type="Gene3D" id="3.40.50.300">
    <property type="entry name" value="P-loop containing nucleotide triphosphate hydrolases"/>
    <property type="match status" value="1"/>
</dbReference>
<evidence type="ECO:0000256" key="2">
    <source>
        <dbReference type="ARBA" id="ARBA00022840"/>
    </source>
</evidence>
<dbReference type="CDD" id="cd00009">
    <property type="entry name" value="AAA"/>
    <property type="match status" value="1"/>
</dbReference>
<feature type="domain" description="AAA+ ATPase" evidence="3">
    <location>
        <begin position="115"/>
        <end position="243"/>
    </location>
</feature>
<reference evidence="4 5" key="1">
    <citation type="submission" date="2014-09" db="EMBL/GenBank/DDBJ databases">
        <authorList>
            <person name="Bertelli C."/>
        </authorList>
    </citation>
    <scope>NUCLEOTIDE SEQUENCE [LARGE SCALE GENOMIC DNA]</scope>
    <source>
        <strain evidence="4 5">BIC1401111250</strain>
    </source>
</reference>
<dbReference type="SUPFAM" id="SSF52540">
    <property type="entry name" value="P-loop containing nucleoside triphosphate hydrolases"/>
    <property type="match status" value="1"/>
</dbReference>
<evidence type="ECO:0000313" key="4">
    <source>
        <dbReference type="EMBL" id="CEF06116.1"/>
    </source>
</evidence>
<keyword evidence="1" id="KW-0547">Nucleotide-binding</keyword>
<organism evidence="4 5">
    <name type="scientific">Bifidobacterium longum subsp. infantis</name>
    <dbReference type="NCBI Taxonomy" id="1682"/>
    <lineage>
        <taxon>Bacteria</taxon>
        <taxon>Bacillati</taxon>
        <taxon>Actinomycetota</taxon>
        <taxon>Actinomycetes</taxon>
        <taxon>Bifidobacteriales</taxon>
        <taxon>Bifidobacteriaceae</taxon>
        <taxon>Bifidobacterium</taxon>
    </lineage>
</organism>
<dbReference type="InterPro" id="IPR003593">
    <property type="entry name" value="AAA+_ATPase"/>
</dbReference>
<dbReference type="InterPro" id="IPR003959">
    <property type="entry name" value="ATPase_AAA_core"/>
</dbReference>
<dbReference type="Pfam" id="PF00004">
    <property type="entry name" value="AAA"/>
    <property type="match status" value="1"/>
</dbReference>
<dbReference type="PANTHER" id="PTHR11638">
    <property type="entry name" value="ATP-DEPENDENT CLP PROTEASE"/>
    <property type="match status" value="1"/>
</dbReference>
<accession>A0ABM9R795</accession>
<comment type="caution">
    <text evidence="4">The sequence shown here is derived from an EMBL/GenBank/DDBJ whole genome shotgun (WGS) entry which is preliminary data.</text>
</comment>
<keyword evidence="5" id="KW-1185">Reference proteome</keyword>
<dbReference type="InterPro" id="IPR050130">
    <property type="entry name" value="ClpA_ClpB"/>
</dbReference>
<protein>
    <submittedName>
        <fullName evidence="4">Negative regulator of genetic competence ClpC/MecB</fullName>
    </submittedName>
</protein>